<keyword evidence="1" id="KW-1133">Transmembrane helix</keyword>
<dbReference type="EMBL" id="CP001998">
    <property type="protein sequence ID" value="ADE55515.1"/>
    <property type="molecule type" value="Genomic_DNA"/>
</dbReference>
<sequence length="142" mass="16337">MEKLTVPRTEIIRRGLKGRCPNCGQSGLFAKHLRLHRNCPSCGMRIERGNGFYLCPLSLNYGIVVFGVITPLLLLGFRLNWELKTILTLGLAISFILPLLLYRLSWSCWLMLYYACLPHELNANRPEICDDLSFDEDPLIRR</sequence>
<name>D5ENN9_CORAD</name>
<dbReference type="HOGENOM" id="CLU_133146_1_0_0"/>
<dbReference type="Proteomes" id="UP000000925">
    <property type="component" value="Chromosome"/>
</dbReference>
<gene>
    <name evidence="2" type="ordered locus">Caka_2499</name>
</gene>
<keyword evidence="1" id="KW-0812">Transmembrane</keyword>
<evidence type="ECO:0000313" key="3">
    <source>
        <dbReference type="Proteomes" id="UP000000925"/>
    </source>
</evidence>
<evidence type="ECO:0000256" key="1">
    <source>
        <dbReference type="SAM" id="Phobius"/>
    </source>
</evidence>
<organism evidence="2 3">
    <name type="scientific">Coraliomargarita akajimensis (strain DSM 45221 / IAM 15411 / JCM 23193 / KCTC 12865 / 04OKA010-24)</name>
    <dbReference type="NCBI Taxonomy" id="583355"/>
    <lineage>
        <taxon>Bacteria</taxon>
        <taxon>Pseudomonadati</taxon>
        <taxon>Verrucomicrobiota</taxon>
        <taxon>Opitutia</taxon>
        <taxon>Puniceicoccales</taxon>
        <taxon>Coraliomargaritaceae</taxon>
        <taxon>Coraliomargarita</taxon>
    </lineage>
</organism>
<keyword evidence="1" id="KW-0472">Membrane</keyword>
<reference evidence="2 3" key="1">
    <citation type="journal article" date="2010" name="Stand. Genomic Sci.">
        <title>Complete genome sequence of Coraliomargarita akajimensis type strain (04OKA010-24).</title>
        <authorList>
            <person name="Mavromatis K."/>
            <person name="Abt B."/>
            <person name="Brambilla E."/>
            <person name="Lapidus A."/>
            <person name="Copeland A."/>
            <person name="Deshpande S."/>
            <person name="Nolan M."/>
            <person name="Lucas S."/>
            <person name="Tice H."/>
            <person name="Cheng J.F."/>
            <person name="Han C."/>
            <person name="Detter J.C."/>
            <person name="Woyke T."/>
            <person name="Goodwin L."/>
            <person name="Pitluck S."/>
            <person name="Held B."/>
            <person name="Brettin T."/>
            <person name="Tapia R."/>
            <person name="Ivanova N."/>
            <person name="Mikhailova N."/>
            <person name="Pati A."/>
            <person name="Liolios K."/>
            <person name="Chen A."/>
            <person name="Palaniappan K."/>
            <person name="Land M."/>
            <person name="Hauser L."/>
            <person name="Chang Y.J."/>
            <person name="Jeffries C.D."/>
            <person name="Rohde M."/>
            <person name="Goker M."/>
            <person name="Bristow J."/>
            <person name="Eisen J.A."/>
            <person name="Markowitz V."/>
            <person name="Hugenholtz P."/>
            <person name="Klenk H.P."/>
            <person name="Kyrpides N.C."/>
        </authorList>
    </citation>
    <scope>NUCLEOTIDE SEQUENCE [LARGE SCALE GENOMIC DNA]</scope>
    <source>
        <strain evidence="3">DSM 45221 / IAM 15411 / JCM 23193 / KCTC 12865</strain>
    </source>
</reference>
<feature type="transmembrane region" description="Helical" evidence="1">
    <location>
        <begin position="53"/>
        <end position="77"/>
    </location>
</feature>
<protein>
    <recommendedName>
        <fullName evidence="4">DUF983 domain-containing protein</fullName>
    </recommendedName>
</protein>
<feature type="transmembrane region" description="Helical" evidence="1">
    <location>
        <begin position="83"/>
        <end position="102"/>
    </location>
</feature>
<dbReference type="Pfam" id="PF06170">
    <property type="entry name" value="DUF983"/>
    <property type="match status" value="1"/>
</dbReference>
<keyword evidence="3" id="KW-1185">Reference proteome</keyword>
<dbReference type="RefSeq" id="WP_013044237.1">
    <property type="nucleotide sequence ID" value="NC_014008.1"/>
</dbReference>
<dbReference type="KEGG" id="caa:Caka_2499"/>
<accession>D5ENN9</accession>
<dbReference type="eggNOG" id="COG5349">
    <property type="taxonomic scope" value="Bacteria"/>
</dbReference>
<dbReference type="AlphaFoldDB" id="D5ENN9"/>
<evidence type="ECO:0000313" key="2">
    <source>
        <dbReference type="EMBL" id="ADE55515.1"/>
    </source>
</evidence>
<dbReference type="InterPro" id="IPR009325">
    <property type="entry name" value="DUF983"/>
</dbReference>
<evidence type="ECO:0008006" key="4">
    <source>
        <dbReference type="Google" id="ProtNLM"/>
    </source>
</evidence>
<proteinExistence type="predicted"/>
<dbReference type="STRING" id="583355.Caka_2499"/>